<dbReference type="InterPro" id="IPR000257">
    <property type="entry name" value="Uroporphyrinogen_deCOase"/>
</dbReference>
<reference evidence="3" key="1">
    <citation type="submission" date="2017-09" db="EMBL/GenBank/DDBJ databases">
        <title>Depth-based differentiation of microbial function through sediment-hosted aquifers and enrichment of novel symbionts in the deep terrestrial subsurface.</title>
        <authorList>
            <person name="Probst A.J."/>
            <person name="Ladd B."/>
            <person name="Jarett J.K."/>
            <person name="Geller-Mcgrath D.E."/>
            <person name="Sieber C.M.K."/>
            <person name="Emerson J.B."/>
            <person name="Anantharaman K."/>
            <person name="Thomas B.C."/>
            <person name="Malmstrom R."/>
            <person name="Stieglmeier M."/>
            <person name="Klingl A."/>
            <person name="Woyke T."/>
            <person name="Ryan C.M."/>
            <person name="Banfield J.F."/>
        </authorList>
    </citation>
    <scope>NUCLEOTIDE SEQUENCE [LARGE SCALE GENOMIC DNA]</scope>
</reference>
<evidence type="ECO:0000313" key="2">
    <source>
        <dbReference type="EMBL" id="PIW33648.1"/>
    </source>
</evidence>
<dbReference type="SUPFAM" id="SSF51726">
    <property type="entry name" value="UROD/MetE-like"/>
    <property type="match status" value="1"/>
</dbReference>
<dbReference type="PANTHER" id="PTHR47099">
    <property type="entry name" value="METHYLCOBAMIDE:COM METHYLTRANSFERASE MTBA"/>
    <property type="match status" value="1"/>
</dbReference>
<protein>
    <recommendedName>
        <fullName evidence="1">Uroporphyrinogen decarboxylase (URO-D) domain-containing protein</fullName>
    </recommendedName>
</protein>
<dbReference type="GO" id="GO:0006779">
    <property type="term" value="P:porphyrin-containing compound biosynthetic process"/>
    <property type="evidence" value="ECO:0007669"/>
    <property type="project" value="InterPro"/>
</dbReference>
<sequence>MKREKSLEDMTSKERVKKVFEHQIPDKVAVFEQLIVSKVASKILGRYAYTGGGEFARDMLEGQMEDRQDQIVKRHIEDTVELHQKLDLDIVPVGLVPPKNIDKQNLPQKIAENTYRYQDSEDKNNFSISRFSPESGQFFTVDSSSRNKGLAAIEELGKGLKETIKEPIKFKEDQWEAVDAIVEELGKEKAICISQAMGIPIQSAWLEAVLLRPDLVELHLDNALHYALTYVEEAARHGIDFINGGGDLADTKGPVYSPKIFREMVLPRFQKLVAHCHQLGLPYIFRTDGNVWPIAGDLFINSGVDGFGEIQPTAGMDLASLKEKFPNLILWGNLDCGDTLINGSEERIEKEVKECFNKGKPGGNYIFGSSNSIHWGVPAENFLLMRKAAERYRKY</sequence>
<organism evidence="2 3">
    <name type="scientific">bacterium (Candidatus Ratteibacteria) CG15_BIG_FIL_POST_REV_8_21_14_020_41_12</name>
    <dbReference type="NCBI Taxonomy" id="2014291"/>
    <lineage>
        <taxon>Bacteria</taxon>
        <taxon>Candidatus Ratteibacteria</taxon>
    </lineage>
</organism>
<feature type="domain" description="Uroporphyrinogen decarboxylase (URO-D)" evidence="1">
    <location>
        <begin position="203"/>
        <end position="392"/>
    </location>
</feature>
<dbReference type="Proteomes" id="UP000230025">
    <property type="component" value="Unassembled WGS sequence"/>
</dbReference>
<gene>
    <name evidence="2" type="ORF">COW28_03465</name>
</gene>
<dbReference type="InterPro" id="IPR038071">
    <property type="entry name" value="UROD/MetE-like_sf"/>
</dbReference>
<dbReference type="AlphaFoldDB" id="A0A2M7GYX5"/>
<dbReference type="InterPro" id="IPR052024">
    <property type="entry name" value="Methanogen_methyltrans"/>
</dbReference>
<name>A0A2M7GYX5_9BACT</name>
<comment type="caution">
    <text evidence="2">The sequence shown here is derived from an EMBL/GenBank/DDBJ whole genome shotgun (WGS) entry which is preliminary data.</text>
</comment>
<dbReference type="GO" id="GO:0004853">
    <property type="term" value="F:uroporphyrinogen decarboxylase activity"/>
    <property type="evidence" value="ECO:0007669"/>
    <property type="project" value="InterPro"/>
</dbReference>
<dbReference type="PANTHER" id="PTHR47099:SF1">
    <property type="entry name" value="METHYLCOBAMIDE:COM METHYLTRANSFERASE MTBA"/>
    <property type="match status" value="1"/>
</dbReference>
<evidence type="ECO:0000313" key="3">
    <source>
        <dbReference type="Proteomes" id="UP000230025"/>
    </source>
</evidence>
<dbReference type="Pfam" id="PF01208">
    <property type="entry name" value="URO-D"/>
    <property type="match status" value="1"/>
</dbReference>
<dbReference type="EMBL" id="PFFY01000159">
    <property type="protein sequence ID" value="PIW33648.1"/>
    <property type="molecule type" value="Genomic_DNA"/>
</dbReference>
<accession>A0A2M7GYX5</accession>
<dbReference type="Gene3D" id="3.20.20.210">
    <property type="match status" value="1"/>
</dbReference>
<proteinExistence type="predicted"/>
<evidence type="ECO:0000259" key="1">
    <source>
        <dbReference type="Pfam" id="PF01208"/>
    </source>
</evidence>